<dbReference type="VEuPathDB" id="FungiDB:BLGHR1_16083"/>
<dbReference type="SMART" id="SM00321">
    <property type="entry name" value="WSC"/>
    <property type="match status" value="1"/>
</dbReference>
<keyword evidence="3" id="KW-0732">Signal</keyword>
<feature type="region of interest" description="Disordered" evidence="1">
    <location>
        <begin position="368"/>
        <end position="388"/>
    </location>
</feature>
<dbReference type="AlphaFoldDB" id="A0A383V167"/>
<dbReference type="Pfam" id="PF01822">
    <property type="entry name" value="WSC"/>
    <property type="match status" value="1"/>
</dbReference>
<gene>
    <name evidence="5" type="ORF">BLGHR1_16083</name>
</gene>
<evidence type="ECO:0000256" key="2">
    <source>
        <dbReference type="SAM" id="Phobius"/>
    </source>
</evidence>
<dbReference type="EMBL" id="UNSH01000074">
    <property type="protein sequence ID" value="SZF05282.1"/>
    <property type="molecule type" value="Genomic_DNA"/>
</dbReference>
<feature type="domain" description="WSC" evidence="4">
    <location>
        <begin position="34"/>
        <end position="117"/>
    </location>
</feature>
<accession>A0A383V167</accession>
<keyword evidence="2" id="KW-0472">Membrane</keyword>
<dbReference type="PROSITE" id="PS51212">
    <property type="entry name" value="WSC"/>
    <property type="match status" value="1"/>
</dbReference>
<sequence length="388" mass="41514">MPGSYNIMYSRTSCCHKLTITLFFIVFLYQEISAAATAYCSEINTSNEPSNNSVYQSNGLCTNFCQKDYAFAVLQNQDCWCSNFIPATTTDGCTVNCPGYPFEQCGGVGLYGYIALGHVSPSGTIGSSSVEETSTTAPPPQVTVTAIPITTTQTEVVPGIPKISSSVSNVNTIPNSSSSSLTIATSTSIITTSITSLTPTPVTSVRTISGLGSTVTIIPLTPPTSQASEPTYHKDGGRGLSTGAAVGLTAGLVALVATICSITYFCLRKRKERGVEDLSSIGDRRGSSAELGGHTASRTMSENSRYVLGTDGRRVVETWESKDETGHRKSRLIPVDPRLDPFAPVYRIDDNKSRESINTLRDDLDYSRRVHGGQRGPILRATNPDEED</sequence>
<evidence type="ECO:0000256" key="3">
    <source>
        <dbReference type="SAM" id="SignalP"/>
    </source>
</evidence>
<evidence type="ECO:0000313" key="6">
    <source>
        <dbReference type="Proteomes" id="UP000275772"/>
    </source>
</evidence>
<protein>
    <recommendedName>
        <fullName evidence="4">WSC domain-containing protein</fullName>
    </recommendedName>
</protein>
<feature type="chain" id="PRO_5016632495" description="WSC domain-containing protein" evidence="3">
    <location>
        <begin position="35"/>
        <end position="388"/>
    </location>
</feature>
<dbReference type="InterPro" id="IPR002889">
    <property type="entry name" value="WSC_carb-bd"/>
</dbReference>
<dbReference type="Proteomes" id="UP000275772">
    <property type="component" value="Unassembled WGS sequence"/>
</dbReference>
<proteinExistence type="predicted"/>
<keyword evidence="2" id="KW-1133">Transmembrane helix</keyword>
<feature type="transmembrane region" description="Helical" evidence="2">
    <location>
        <begin position="244"/>
        <end position="267"/>
    </location>
</feature>
<name>A0A383V167_BLUHO</name>
<evidence type="ECO:0000256" key="1">
    <source>
        <dbReference type="SAM" id="MobiDB-lite"/>
    </source>
</evidence>
<organism evidence="5 6">
    <name type="scientific">Blumeria hordei</name>
    <name type="common">Barley powdery mildew</name>
    <name type="synonym">Blumeria graminis f. sp. hordei</name>
    <dbReference type="NCBI Taxonomy" id="2867405"/>
    <lineage>
        <taxon>Eukaryota</taxon>
        <taxon>Fungi</taxon>
        <taxon>Dikarya</taxon>
        <taxon>Ascomycota</taxon>
        <taxon>Pezizomycotina</taxon>
        <taxon>Leotiomycetes</taxon>
        <taxon>Erysiphales</taxon>
        <taxon>Erysiphaceae</taxon>
        <taxon>Blumeria</taxon>
    </lineage>
</organism>
<feature type="signal peptide" evidence="3">
    <location>
        <begin position="1"/>
        <end position="34"/>
    </location>
</feature>
<reference evidence="5 6" key="1">
    <citation type="submission" date="2017-11" db="EMBL/GenBank/DDBJ databases">
        <authorList>
            <person name="Kracher B."/>
        </authorList>
    </citation>
    <scope>NUCLEOTIDE SEQUENCE [LARGE SCALE GENOMIC DNA]</scope>
    <source>
        <strain evidence="5 6">RACE1</strain>
    </source>
</reference>
<evidence type="ECO:0000259" key="4">
    <source>
        <dbReference type="PROSITE" id="PS51212"/>
    </source>
</evidence>
<evidence type="ECO:0000313" key="5">
    <source>
        <dbReference type="EMBL" id="SZF05282.1"/>
    </source>
</evidence>
<keyword evidence="2" id="KW-0812">Transmembrane</keyword>